<feature type="repeat" description="ANK" evidence="3">
    <location>
        <begin position="395"/>
        <end position="427"/>
    </location>
</feature>
<evidence type="ECO:0000313" key="4">
    <source>
        <dbReference type="EMBL" id="ONK71712.1"/>
    </source>
</evidence>
<evidence type="ECO:0000256" key="2">
    <source>
        <dbReference type="ARBA" id="ARBA00023043"/>
    </source>
</evidence>
<feature type="repeat" description="ANK" evidence="3">
    <location>
        <begin position="498"/>
        <end position="531"/>
    </location>
</feature>
<protein>
    <submittedName>
        <fullName evidence="4">Uncharacterized protein</fullName>
    </submittedName>
</protein>
<name>A0A5P1F0K6_ASPOF</name>
<keyword evidence="2 3" id="KW-0040">ANK repeat</keyword>
<keyword evidence="5" id="KW-1185">Reference proteome</keyword>
<dbReference type="EMBL" id="CM007384">
    <property type="protein sequence ID" value="ONK71712.1"/>
    <property type="molecule type" value="Genomic_DNA"/>
</dbReference>
<feature type="repeat" description="ANK" evidence="3">
    <location>
        <begin position="258"/>
        <end position="290"/>
    </location>
</feature>
<accession>A0A5P1F0K6</accession>
<dbReference type="PROSITE" id="PS50297">
    <property type="entry name" value="ANK_REP_REGION"/>
    <property type="match status" value="3"/>
</dbReference>
<evidence type="ECO:0000313" key="5">
    <source>
        <dbReference type="Proteomes" id="UP000243459"/>
    </source>
</evidence>
<dbReference type="SUPFAM" id="SSF48403">
    <property type="entry name" value="Ankyrin repeat"/>
    <property type="match status" value="2"/>
</dbReference>
<keyword evidence="1" id="KW-0677">Repeat</keyword>
<dbReference type="AlphaFoldDB" id="A0A5P1F0K6"/>
<dbReference type="Pfam" id="PF13857">
    <property type="entry name" value="Ank_5"/>
    <property type="match status" value="1"/>
</dbReference>
<dbReference type="PANTHER" id="PTHR24166">
    <property type="entry name" value="ROLLING PEBBLES, ISOFORM B"/>
    <property type="match status" value="1"/>
</dbReference>
<dbReference type="Proteomes" id="UP000243459">
    <property type="component" value="Chromosome 4"/>
</dbReference>
<dbReference type="InterPro" id="IPR050889">
    <property type="entry name" value="Dendritic_Spine_Reg/Scaffold"/>
</dbReference>
<dbReference type="PROSITE" id="PS50088">
    <property type="entry name" value="ANK_REPEAT"/>
    <property type="match status" value="5"/>
</dbReference>
<dbReference type="OMA" id="QLLKMGH"/>
<gene>
    <name evidence="4" type="ORF">A4U43_C04F11580</name>
</gene>
<proteinExistence type="predicted"/>
<dbReference type="Gramene" id="ONK71712">
    <property type="protein sequence ID" value="ONK71712"/>
    <property type="gene ID" value="A4U43_C04F11580"/>
</dbReference>
<dbReference type="PANTHER" id="PTHR24166:SF48">
    <property type="entry name" value="PROTEIN VAPYRIN"/>
    <property type="match status" value="1"/>
</dbReference>
<dbReference type="Gene3D" id="1.25.40.20">
    <property type="entry name" value="Ankyrin repeat-containing domain"/>
    <property type="match status" value="3"/>
</dbReference>
<dbReference type="InterPro" id="IPR002110">
    <property type="entry name" value="Ankyrin_rpt"/>
</dbReference>
<evidence type="ECO:0000256" key="3">
    <source>
        <dbReference type="PROSITE-ProRule" id="PRU00023"/>
    </source>
</evidence>
<feature type="repeat" description="ANK" evidence="3">
    <location>
        <begin position="291"/>
        <end position="323"/>
    </location>
</feature>
<organism evidence="4 5">
    <name type="scientific">Asparagus officinalis</name>
    <name type="common">Garden asparagus</name>
    <dbReference type="NCBI Taxonomy" id="4686"/>
    <lineage>
        <taxon>Eukaryota</taxon>
        <taxon>Viridiplantae</taxon>
        <taxon>Streptophyta</taxon>
        <taxon>Embryophyta</taxon>
        <taxon>Tracheophyta</taxon>
        <taxon>Spermatophyta</taxon>
        <taxon>Magnoliopsida</taxon>
        <taxon>Liliopsida</taxon>
        <taxon>Asparagales</taxon>
        <taxon>Asparagaceae</taxon>
        <taxon>Asparagoideae</taxon>
        <taxon>Asparagus</taxon>
    </lineage>
</organism>
<dbReference type="InterPro" id="IPR036770">
    <property type="entry name" value="Ankyrin_rpt-contain_sf"/>
</dbReference>
<dbReference type="SMART" id="SM00248">
    <property type="entry name" value="ANK"/>
    <property type="match status" value="9"/>
</dbReference>
<evidence type="ECO:0000256" key="1">
    <source>
        <dbReference type="ARBA" id="ARBA00022737"/>
    </source>
</evidence>
<reference evidence="5" key="1">
    <citation type="journal article" date="2017" name="Nat. Commun.">
        <title>The asparagus genome sheds light on the origin and evolution of a young Y chromosome.</title>
        <authorList>
            <person name="Harkess A."/>
            <person name="Zhou J."/>
            <person name="Xu C."/>
            <person name="Bowers J.E."/>
            <person name="Van der Hulst R."/>
            <person name="Ayyampalayam S."/>
            <person name="Mercati F."/>
            <person name="Riccardi P."/>
            <person name="McKain M.R."/>
            <person name="Kakrana A."/>
            <person name="Tang H."/>
            <person name="Ray J."/>
            <person name="Groenendijk J."/>
            <person name="Arikit S."/>
            <person name="Mathioni S.M."/>
            <person name="Nakano M."/>
            <person name="Shan H."/>
            <person name="Telgmann-Rauber A."/>
            <person name="Kanno A."/>
            <person name="Yue Z."/>
            <person name="Chen H."/>
            <person name="Li W."/>
            <person name="Chen Y."/>
            <person name="Xu X."/>
            <person name="Zhang Y."/>
            <person name="Luo S."/>
            <person name="Chen H."/>
            <person name="Gao J."/>
            <person name="Mao Z."/>
            <person name="Pires J.C."/>
            <person name="Luo M."/>
            <person name="Kudrna D."/>
            <person name="Wing R.A."/>
            <person name="Meyers B.C."/>
            <person name="Yi K."/>
            <person name="Kong H."/>
            <person name="Lavrijsen P."/>
            <person name="Sunseri F."/>
            <person name="Falavigna A."/>
            <person name="Ye Y."/>
            <person name="Leebens-Mack J.H."/>
            <person name="Chen G."/>
        </authorList>
    </citation>
    <scope>NUCLEOTIDE SEQUENCE [LARGE SCALE GENOMIC DNA]</scope>
    <source>
        <strain evidence="5">cv. DH0086</strain>
    </source>
</reference>
<feature type="repeat" description="ANK" evidence="3">
    <location>
        <begin position="86"/>
        <end position="118"/>
    </location>
</feature>
<dbReference type="Pfam" id="PF12796">
    <property type="entry name" value="Ank_2"/>
    <property type="match status" value="2"/>
</dbReference>
<sequence length="673" mass="72612">MARASVVRHVDEAVAESAGADVNQEFFRGYATTAAAREGHCIILGMLLKAGASQAACEDALLEASIYNEAEAVELLICSDMPRPDAAAHALVTASSRGFVDVVTALIKNGVDINSMDRVLLRSLKPTLHANVDCMPLIAAIISRQVSVVKYLLEAGARSDCHVRVGAWSWDPISGEELRVGACLGEPYNFAWCAVEFYEASGEILNLLLQHKPSLLEDLYLGRTLLCHAILCQNPKAVQFLLDSGANSNFPLLTKSGNESRPIHLAARLGSIDILKQLISHGCDVNVRTSTGETPLMISARFDHGDCFQELLVAGGDLGLLSNLGDSPIQLAKRSAFSSSIIDIFSQVLASGSSICSTDLSVFSPLHFVAASGKAESLQMILHSSTENINKFDGSGLTPVMVAAEAGHVEAFRLLVMAGADITVATSDGKSLMSIFQQKGPTATKDSFEQILLGAVLAYILTDHEPFRALHYAARRGDSSSIIQLLKMGFIVDSFDEDGYSPLMLAATEGHSDVCKILLVQGGAECRLVNDRNETALSLARKSDRSNKVTEGLLLDYLARLHVLDGEEICKHTREGRGNPHLKTVKMQKSGVLTWGKTRRRNVVCKEAVSGPSSAFLKNRSVDEEGKSVIFHVKTVAGREVHFEASSGFSLELWVRGINLIVKRVLLLGLEEM</sequence>